<organism evidence="2 3">
    <name type="scientific">Leptospira yanagawae serovar Saopaulo str. Sao Paulo = ATCC 700523</name>
    <dbReference type="NCBI Taxonomy" id="1249483"/>
    <lineage>
        <taxon>Bacteria</taxon>
        <taxon>Pseudomonadati</taxon>
        <taxon>Spirochaetota</taxon>
        <taxon>Spirochaetia</taxon>
        <taxon>Leptospirales</taxon>
        <taxon>Leptospiraceae</taxon>
        <taxon>Leptospira</taxon>
    </lineage>
</organism>
<evidence type="ECO:0000256" key="1">
    <source>
        <dbReference type="SAM" id="Phobius"/>
    </source>
</evidence>
<sequence>MKRQPIIYKCLRRITLFYTLLISARNHSMSSVCIAHSESFLCEVSFQHSERYGQDYCFVKAQYSHSQFGPLHTPALIYIHTFVTSCGFIYLFSILIFRPIINFYTVTIIFSVFMSASVSDMIIGIIASTFTIFYSLFELTLIKTTIPKDNFPVAILAIPFITESTFTKSTYIWKYFINTTSPTTTSSIFR</sequence>
<comment type="caution">
    <text evidence="2">The sequence shown here is derived from an EMBL/GenBank/DDBJ whole genome shotgun (WGS) entry which is preliminary data.</text>
</comment>
<accession>A0A5E8H734</accession>
<dbReference type="AlphaFoldDB" id="A0A5E8H734"/>
<feature type="transmembrane region" description="Helical" evidence="1">
    <location>
        <begin position="104"/>
        <end position="137"/>
    </location>
</feature>
<gene>
    <name evidence="2" type="ORF">LEP1GSC202_0043</name>
</gene>
<dbReference type="EMBL" id="AOGX02000047">
    <property type="protein sequence ID" value="EOQ86964.1"/>
    <property type="molecule type" value="Genomic_DNA"/>
</dbReference>
<keyword evidence="1" id="KW-0472">Membrane</keyword>
<reference evidence="2 3" key="1">
    <citation type="submission" date="2013-04" db="EMBL/GenBank/DDBJ databases">
        <authorList>
            <person name="Harkins D.M."/>
            <person name="Durkin A.S."/>
            <person name="Brinkac L.M."/>
            <person name="Haft D.H."/>
            <person name="Selengut J.D."/>
            <person name="Sanka R."/>
            <person name="DePew J."/>
            <person name="Purushe J."/>
            <person name="Hartskeerl R.A."/>
            <person name="Ahmed A."/>
            <person name="van der Linden H."/>
            <person name="Goris M.G.A."/>
            <person name="Vinetz J.M."/>
            <person name="Sutton G.G."/>
            <person name="Nierman W.C."/>
            <person name="Fouts D.E."/>
        </authorList>
    </citation>
    <scope>NUCLEOTIDE SEQUENCE [LARGE SCALE GENOMIC DNA]</scope>
    <source>
        <strain evidence="2 3">Sao Paulo</strain>
    </source>
</reference>
<keyword evidence="1" id="KW-1133">Transmembrane helix</keyword>
<proteinExistence type="predicted"/>
<protein>
    <submittedName>
        <fullName evidence="2">Uncharacterized protein</fullName>
    </submittedName>
</protein>
<name>A0A5E8H734_9LEPT</name>
<keyword evidence="1" id="KW-0812">Transmembrane</keyword>
<dbReference type="Proteomes" id="UP000013996">
    <property type="component" value="Unassembled WGS sequence"/>
</dbReference>
<evidence type="ECO:0000313" key="2">
    <source>
        <dbReference type="EMBL" id="EOQ86964.1"/>
    </source>
</evidence>
<evidence type="ECO:0000313" key="3">
    <source>
        <dbReference type="Proteomes" id="UP000013996"/>
    </source>
</evidence>